<name>A0AAW0EZA5_9TRYP</name>
<proteinExistence type="predicted"/>
<sequence>MSVRVAARPWAAVCRGALVHHRRHISGGGRGDLFVRHASAYRTSLYGVRRGLTDSSQATDHHSGQLHARKRVEHTIGDRASSGNGLHRAAIAAWSYLLPSLRQSVETALPITVFDKLRTGEAPLTPSEAQQLTDAQRILRFELRQRIALLEDSLAEAELPYLLQWPMLFERAWIRLPVGACHAPPPPTQTAQSSSVDSSALSTAATPAPHSVAQWASSARPTAAPSNDGGGRLVPRVSQLTQHVMRAVEEDLRLLKSGAVPRDDGAPRSRRQAALEASWRTQWAASLQWHAGVQ</sequence>
<organism evidence="2 3">
    <name type="scientific">Novymonas esmeraldas</name>
    <dbReference type="NCBI Taxonomy" id="1808958"/>
    <lineage>
        <taxon>Eukaryota</taxon>
        <taxon>Discoba</taxon>
        <taxon>Euglenozoa</taxon>
        <taxon>Kinetoplastea</taxon>
        <taxon>Metakinetoplastina</taxon>
        <taxon>Trypanosomatida</taxon>
        <taxon>Trypanosomatidae</taxon>
        <taxon>Novymonas</taxon>
    </lineage>
</organism>
<dbReference type="EMBL" id="JAECZO010000181">
    <property type="protein sequence ID" value="KAK7198847.1"/>
    <property type="molecule type" value="Genomic_DNA"/>
</dbReference>
<reference evidence="2 3" key="1">
    <citation type="journal article" date="2021" name="MBio">
        <title>A New Model Trypanosomatid, Novymonas esmeraldas: Genomic Perception of Its 'Candidatus Pandoraea novymonadis' Endosymbiont.</title>
        <authorList>
            <person name="Zakharova A."/>
            <person name="Saura A."/>
            <person name="Butenko A."/>
            <person name="Podesvova L."/>
            <person name="Warmusova S."/>
            <person name="Kostygov A.Y."/>
            <person name="Nenarokova A."/>
            <person name="Lukes J."/>
            <person name="Opperdoes F.R."/>
            <person name="Yurchenko V."/>
        </authorList>
    </citation>
    <scope>NUCLEOTIDE SEQUENCE [LARGE SCALE GENOMIC DNA]</scope>
    <source>
        <strain evidence="2 3">E262AT.01</strain>
    </source>
</reference>
<feature type="region of interest" description="Disordered" evidence="1">
    <location>
        <begin position="185"/>
        <end position="234"/>
    </location>
</feature>
<dbReference type="Proteomes" id="UP001430356">
    <property type="component" value="Unassembled WGS sequence"/>
</dbReference>
<feature type="compositionally biased region" description="Low complexity" evidence="1">
    <location>
        <begin position="189"/>
        <end position="211"/>
    </location>
</feature>
<keyword evidence="3" id="KW-1185">Reference proteome</keyword>
<dbReference type="AlphaFoldDB" id="A0AAW0EZA5"/>
<evidence type="ECO:0000256" key="1">
    <source>
        <dbReference type="SAM" id="MobiDB-lite"/>
    </source>
</evidence>
<evidence type="ECO:0000313" key="3">
    <source>
        <dbReference type="Proteomes" id="UP001430356"/>
    </source>
</evidence>
<evidence type="ECO:0000313" key="2">
    <source>
        <dbReference type="EMBL" id="KAK7198847.1"/>
    </source>
</evidence>
<accession>A0AAW0EZA5</accession>
<protein>
    <submittedName>
        <fullName evidence="2">Uncharacterized protein</fullName>
    </submittedName>
</protein>
<comment type="caution">
    <text evidence="2">The sequence shown here is derived from an EMBL/GenBank/DDBJ whole genome shotgun (WGS) entry which is preliminary data.</text>
</comment>
<gene>
    <name evidence="2" type="ORF">NESM_000850800</name>
</gene>